<gene>
    <name evidence="1" type="ORF">BECKFM1743C_GA0114222_105471</name>
</gene>
<sequence>MALFDMIDALRDSGLTSILPIPLRVPARLGWDSCSWPGLGQIARWFTPQLAQLSRCNDGYKPACARHAPRIRTRVLDKLVAQSGIFFSGNHLSVEIANRPIKPDL</sequence>
<accession>A0A450TQ66</accession>
<protein>
    <submittedName>
        <fullName evidence="1">Uncharacterized protein</fullName>
    </submittedName>
</protein>
<dbReference type="EMBL" id="CAADFA010000547">
    <property type="protein sequence ID" value="VFJ70197.1"/>
    <property type="molecule type" value="Genomic_DNA"/>
</dbReference>
<name>A0A450TQ66_9GAMM</name>
<organism evidence="1">
    <name type="scientific">Candidatus Kentrum sp. FM</name>
    <dbReference type="NCBI Taxonomy" id="2126340"/>
    <lineage>
        <taxon>Bacteria</taxon>
        <taxon>Pseudomonadati</taxon>
        <taxon>Pseudomonadota</taxon>
        <taxon>Gammaproteobacteria</taxon>
        <taxon>Candidatus Kentrum</taxon>
    </lineage>
</organism>
<evidence type="ECO:0000313" key="1">
    <source>
        <dbReference type="EMBL" id="VFJ70197.1"/>
    </source>
</evidence>
<reference evidence="1" key="1">
    <citation type="submission" date="2019-02" db="EMBL/GenBank/DDBJ databases">
        <authorList>
            <person name="Gruber-Vodicka R. H."/>
            <person name="Seah K. B. B."/>
        </authorList>
    </citation>
    <scope>NUCLEOTIDE SEQUENCE</scope>
    <source>
        <strain evidence="1">BECK_BZ165</strain>
    </source>
</reference>
<proteinExistence type="predicted"/>
<dbReference type="AlphaFoldDB" id="A0A450TQ66"/>